<dbReference type="Proteomes" id="UP000825729">
    <property type="component" value="Unassembled WGS sequence"/>
</dbReference>
<keyword evidence="3" id="KW-1185">Reference proteome</keyword>
<proteinExistence type="predicted"/>
<feature type="compositionally biased region" description="Polar residues" evidence="1">
    <location>
        <begin position="103"/>
        <end position="118"/>
    </location>
</feature>
<protein>
    <recommendedName>
        <fullName evidence="4">Protein WVD2-like 7</fullName>
    </recommendedName>
</protein>
<reference evidence="2 3" key="1">
    <citation type="submission" date="2021-07" db="EMBL/GenBank/DDBJ databases">
        <title>The Aristolochia fimbriata genome: insights into angiosperm evolution, floral development and chemical biosynthesis.</title>
        <authorList>
            <person name="Jiao Y."/>
        </authorList>
    </citation>
    <scope>NUCLEOTIDE SEQUENCE [LARGE SCALE GENOMIC DNA]</scope>
    <source>
        <strain evidence="2">IBCAS-2021</strain>
        <tissue evidence="2">Leaf</tissue>
    </source>
</reference>
<comment type="caution">
    <text evidence="2">The sequence shown here is derived from an EMBL/GenBank/DDBJ whole genome shotgun (WGS) entry which is preliminary data.</text>
</comment>
<feature type="region of interest" description="Disordered" evidence="1">
    <location>
        <begin position="427"/>
        <end position="446"/>
    </location>
</feature>
<evidence type="ECO:0000313" key="2">
    <source>
        <dbReference type="EMBL" id="KAG9458817.1"/>
    </source>
</evidence>
<gene>
    <name evidence="2" type="ORF">H6P81_003325</name>
</gene>
<organism evidence="2 3">
    <name type="scientific">Aristolochia fimbriata</name>
    <name type="common">White veined hardy Dutchman's pipe vine</name>
    <dbReference type="NCBI Taxonomy" id="158543"/>
    <lineage>
        <taxon>Eukaryota</taxon>
        <taxon>Viridiplantae</taxon>
        <taxon>Streptophyta</taxon>
        <taxon>Embryophyta</taxon>
        <taxon>Tracheophyta</taxon>
        <taxon>Spermatophyta</taxon>
        <taxon>Magnoliopsida</taxon>
        <taxon>Magnoliidae</taxon>
        <taxon>Piperales</taxon>
        <taxon>Aristolochiaceae</taxon>
        <taxon>Aristolochia</taxon>
    </lineage>
</organism>
<evidence type="ECO:0008006" key="4">
    <source>
        <dbReference type="Google" id="ProtNLM"/>
    </source>
</evidence>
<dbReference type="AlphaFoldDB" id="A0AAV7FFK0"/>
<dbReference type="PANTHER" id="PTHR47286">
    <property type="entry name" value="F3I6.9 PROTEIN"/>
    <property type="match status" value="1"/>
</dbReference>
<feature type="region of interest" description="Disordered" evidence="1">
    <location>
        <begin position="523"/>
        <end position="556"/>
    </location>
</feature>
<accession>A0AAV7FFK0</accession>
<feature type="region of interest" description="Disordered" evidence="1">
    <location>
        <begin position="273"/>
        <end position="347"/>
    </location>
</feature>
<feature type="compositionally biased region" description="Low complexity" evidence="1">
    <location>
        <begin position="432"/>
        <end position="446"/>
    </location>
</feature>
<feature type="compositionally biased region" description="Basic and acidic residues" evidence="1">
    <location>
        <begin position="540"/>
        <end position="556"/>
    </location>
</feature>
<feature type="region of interest" description="Disordered" evidence="1">
    <location>
        <begin position="103"/>
        <end position="130"/>
    </location>
</feature>
<sequence>MTTEMGRAYCEWPQVDELSNQNDFQEASLSQLLDHGSVSFGKFAVESLSWEKWSVFSHNRWKEELEKFKAPGLVAQKKAYFEEYYRKVRAFKALQFQQDGQTMDSCQTRDSGDSSVCSQGPEDEQSTPTVESCIDGQVDVVQVEVRSAKFFGDQEMLPVNVPQAQHLDPLSKLSCSGYPRSSYEGEMKDIENPKMHEEKIIIDINHERAPETVQPEKYEHLDDERIKIEDTVQKGASLEDEMHRKSGIEQKIIPGCARLEVNRKINENLASVTKKKAVQQGSVGSRLKQNVARKESSGVTVRSSTRADLKGKEASGINSTKTAVNDSKKATPSFSHKSSKKDASVTSVERIAKMQTRKSHDATKSPQVLEHIFPAAPNRTSAISSRIEASSGQSTIEKLKHPVPETRQTRNAINPCVGASNAYSATSKSREISSFPSNRSSRESSSVSLWEPSKEILCSVTFTRTLSLSGERRACNRDCAQSSSHCSLSNRLSRSSADAKSLSTKESSGKAITSCVRDTAAMNRRCVNSTQTKPGVRQHARNERGTGRNRQKERSS</sequence>
<feature type="compositionally biased region" description="Polar residues" evidence="1">
    <location>
        <begin position="316"/>
        <end position="336"/>
    </location>
</feature>
<dbReference type="PANTHER" id="PTHR47286:SF2">
    <property type="entry name" value="F3I6.9 PROTEIN"/>
    <property type="match status" value="1"/>
</dbReference>
<dbReference type="EMBL" id="JAINDJ010000002">
    <property type="protein sequence ID" value="KAG9458817.1"/>
    <property type="molecule type" value="Genomic_DNA"/>
</dbReference>
<evidence type="ECO:0000313" key="3">
    <source>
        <dbReference type="Proteomes" id="UP000825729"/>
    </source>
</evidence>
<name>A0AAV7FFK0_ARIFI</name>
<evidence type="ECO:0000256" key="1">
    <source>
        <dbReference type="SAM" id="MobiDB-lite"/>
    </source>
</evidence>